<name>A0AA39WMH8_9PEZI</name>
<comment type="caution">
    <text evidence="2">The sequence shown here is derived from an EMBL/GenBank/DDBJ whole genome shotgun (WGS) entry which is preliminary data.</text>
</comment>
<dbReference type="AlphaFoldDB" id="A0AA39WMH8"/>
<reference evidence="2" key="1">
    <citation type="submission" date="2023-06" db="EMBL/GenBank/DDBJ databases">
        <title>Genome-scale phylogeny and comparative genomics of the fungal order Sordariales.</title>
        <authorList>
            <consortium name="Lawrence Berkeley National Laboratory"/>
            <person name="Hensen N."/>
            <person name="Bonometti L."/>
            <person name="Westerberg I."/>
            <person name="Brannstrom I.O."/>
            <person name="Guillou S."/>
            <person name="Cros-Aarteil S."/>
            <person name="Calhoun S."/>
            <person name="Haridas S."/>
            <person name="Kuo A."/>
            <person name="Mondo S."/>
            <person name="Pangilinan J."/>
            <person name="Riley R."/>
            <person name="LaButti K."/>
            <person name="Andreopoulos B."/>
            <person name="Lipzen A."/>
            <person name="Chen C."/>
            <person name="Yanf M."/>
            <person name="Daum C."/>
            <person name="Ng V."/>
            <person name="Clum A."/>
            <person name="Steindorff A."/>
            <person name="Ohm R."/>
            <person name="Martin F."/>
            <person name="Silar P."/>
            <person name="Natvig D."/>
            <person name="Lalanne C."/>
            <person name="Gautier V."/>
            <person name="Ament-velasquez S.L."/>
            <person name="Kruys A."/>
            <person name="Hutchinson M.I."/>
            <person name="Powell A.J."/>
            <person name="Barry K."/>
            <person name="Miller A.N."/>
            <person name="Grigoriev I.V."/>
            <person name="Debuchy R."/>
            <person name="Gladieux P."/>
            <person name="Thoren M.H."/>
            <person name="Johannesson H."/>
        </authorList>
    </citation>
    <scope>NUCLEOTIDE SEQUENCE</scope>
    <source>
        <strain evidence="2">SMH3391-2</strain>
    </source>
</reference>
<evidence type="ECO:0000313" key="3">
    <source>
        <dbReference type="Proteomes" id="UP001174934"/>
    </source>
</evidence>
<dbReference type="EMBL" id="JAULSR010000005">
    <property type="protein sequence ID" value="KAK0618144.1"/>
    <property type="molecule type" value="Genomic_DNA"/>
</dbReference>
<evidence type="ECO:0000256" key="1">
    <source>
        <dbReference type="SAM" id="MobiDB-lite"/>
    </source>
</evidence>
<accession>A0AA39WMH8</accession>
<feature type="compositionally biased region" description="Pro residues" evidence="1">
    <location>
        <begin position="10"/>
        <end position="19"/>
    </location>
</feature>
<keyword evidence="3" id="KW-1185">Reference proteome</keyword>
<dbReference type="Proteomes" id="UP001174934">
    <property type="component" value="Unassembled WGS sequence"/>
</dbReference>
<protein>
    <submittedName>
        <fullName evidence="2">Uncharacterized protein</fullName>
    </submittedName>
</protein>
<sequence length="186" mass="20693">MPGHAACPSPRGPKTPRPRAPGHGLSFMEGKLGSQAFPSTFDHHIHSETRPHHWPSCRSGWGPSRYRVLQGLPFPHCPDFNVGKCPMQPPDSTCALPNTPLKILFNLTSSFASRFPSITTRRHWPYSRHNPRLLLPTVICLPDPLCISSMDPPRRLRPMDMMQPANALAITVINIIGEACAHEETQ</sequence>
<proteinExistence type="predicted"/>
<evidence type="ECO:0000313" key="2">
    <source>
        <dbReference type="EMBL" id="KAK0618144.1"/>
    </source>
</evidence>
<gene>
    <name evidence="2" type="ORF">B0T17DRAFT_537035</name>
</gene>
<feature type="region of interest" description="Disordered" evidence="1">
    <location>
        <begin position="1"/>
        <end position="24"/>
    </location>
</feature>
<organism evidence="2 3">
    <name type="scientific">Bombardia bombarda</name>
    <dbReference type="NCBI Taxonomy" id="252184"/>
    <lineage>
        <taxon>Eukaryota</taxon>
        <taxon>Fungi</taxon>
        <taxon>Dikarya</taxon>
        <taxon>Ascomycota</taxon>
        <taxon>Pezizomycotina</taxon>
        <taxon>Sordariomycetes</taxon>
        <taxon>Sordariomycetidae</taxon>
        <taxon>Sordariales</taxon>
        <taxon>Lasiosphaeriaceae</taxon>
        <taxon>Bombardia</taxon>
    </lineage>
</organism>